<keyword evidence="2 8" id="KW-0812">Transmembrane</keyword>
<keyword evidence="5 9" id="KW-0472">Membrane</keyword>
<feature type="transmembrane region" description="Helical" evidence="9">
    <location>
        <begin position="17"/>
        <end position="40"/>
    </location>
</feature>
<keyword evidence="6 8" id="KW-0675">Receptor</keyword>
<dbReference type="Pfam" id="PF00001">
    <property type="entry name" value="7tm_1"/>
    <property type="match status" value="1"/>
</dbReference>
<reference evidence="11" key="1">
    <citation type="submission" date="2021-02" db="EMBL/GenBank/DDBJ databases">
        <authorList>
            <person name="Nowell W R."/>
        </authorList>
    </citation>
    <scope>NUCLEOTIDE SEQUENCE</scope>
    <source>
        <strain evidence="11">Ploen Becks lab</strain>
    </source>
</reference>
<accession>A0A813P8K2</accession>
<protein>
    <recommendedName>
        <fullName evidence="10">G-protein coupled receptors family 1 profile domain-containing protein</fullName>
    </recommendedName>
</protein>
<dbReference type="PANTHER" id="PTHR45695">
    <property type="entry name" value="LEUCOKININ RECEPTOR-RELATED"/>
    <property type="match status" value="1"/>
</dbReference>
<gene>
    <name evidence="11" type="ORF">OXX778_LOCUS3847</name>
</gene>
<evidence type="ECO:0000313" key="11">
    <source>
        <dbReference type="EMBL" id="CAF0749774.1"/>
    </source>
</evidence>
<dbReference type="PROSITE" id="PS00237">
    <property type="entry name" value="G_PROTEIN_RECEP_F1_1"/>
    <property type="match status" value="1"/>
</dbReference>
<keyword evidence="4 8" id="KW-0297">G-protein coupled receptor</keyword>
<comment type="caution">
    <text evidence="11">The sequence shown here is derived from an EMBL/GenBank/DDBJ whole genome shotgun (WGS) entry which is preliminary data.</text>
</comment>
<feature type="transmembrane region" description="Helical" evidence="9">
    <location>
        <begin position="281"/>
        <end position="301"/>
    </location>
</feature>
<dbReference type="OrthoDB" id="6076970at2759"/>
<proteinExistence type="inferred from homology"/>
<sequence length="342" mass="39814">MNLNQTVNVSLLVDEPYILILSVAIILSIIFISSILLNIISLRSILNQKELTIINTLILNLALADLTYTLGIPFFIYQLFWHNWLLGKSGCQLFILFEFAGIIVGTFTICALSIERYFDVTKNIKKSIDKYSNKFKIFITFLYLFILWSLAITYIIPFVISIDLFHEGSTDVCNSKWSDKSLRYYFLIKFLTMFLVPFSIILWCSVKILIFLLKWKINSNCKSRSIFSMILNSSPNHEMCKQLIKIEHNEDRNNYQTLVCNISVRTKKIKISYLNSIRRKAICLVMLIVVVFLIQWSPLWVLQFLVLFSEDQFKNIQIMNMLSSTLSYSNTIANPLIYIICT</sequence>
<feature type="transmembrane region" description="Helical" evidence="9">
    <location>
        <begin position="321"/>
        <end position="341"/>
    </location>
</feature>
<feature type="transmembrane region" description="Helical" evidence="9">
    <location>
        <begin position="184"/>
        <end position="213"/>
    </location>
</feature>
<feature type="transmembrane region" description="Helical" evidence="9">
    <location>
        <begin position="93"/>
        <end position="114"/>
    </location>
</feature>
<keyword evidence="7 8" id="KW-0807">Transducer</keyword>
<organism evidence="11 12">
    <name type="scientific">Brachionus calyciflorus</name>
    <dbReference type="NCBI Taxonomy" id="104777"/>
    <lineage>
        <taxon>Eukaryota</taxon>
        <taxon>Metazoa</taxon>
        <taxon>Spiralia</taxon>
        <taxon>Gnathifera</taxon>
        <taxon>Rotifera</taxon>
        <taxon>Eurotatoria</taxon>
        <taxon>Monogononta</taxon>
        <taxon>Pseudotrocha</taxon>
        <taxon>Ploima</taxon>
        <taxon>Brachionidae</taxon>
        <taxon>Brachionus</taxon>
    </lineage>
</organism>
<evidence type="ECO:0000256" key="5">
    <source>
        <dbReference type="ARBA" id="ARBA00023136"/>
    </source>
</evidence>
<comment type="subcellular location">
    <subcellularLocation>
        <location evidence="1">Membrane</location>
        <topology evidence="1">Multi-pass membrane protein</topology>
    </subcellularLocation>
</comment>
<dbReference type="GO" id="GO:0005886">
    <property type="term" value="C:plasma membrane"/>
    <property type="evidence" value="ECO:0007669"/>
    <property type="project" value="TreeGrafter"/>
</dbReference>
<keyword evidence="3 9" id="KW-1133">Transmembrane helix</keyword>
<evidence type="ECO:0000313" key="12">
    <source>
        <dbReference type="Proteomes" id="UP000663879"/>
    </source>
</evidence>
<feature type="transmembrane region" description="Helical" evidence="9">
    <location>
        <begin position="52"/>
        <end position="81"/>
    </location>
</feature>
<evidence type="ECO:0000256" key="4">
    <source>
        <dbReference type="ARBA" id="ARBA00023040"/>
    </source>
</evidence>
<evidence type="ECO:0000256" key="3">
    <source>
        <dbReference type="ARBA" id="ARBA00022989"/>
    </source>
</evidence>
<dbReference type="Proteomes" id="UP000663879">
    <property type="component" value="Unassembled WGS sequence"/>
</dbReference>
<dbReference type="Gene3D" id="1.20.1070.10">
    <property type="entry name" value="Rhodopsin 7-helix transmembrane proteins"/>
    <property type="match status" value="1"/>
</dbReference>
<comment type="similarity">
    <text evidence="8">Belongs to the G-protein coupled receptor 1 family.</text>
</comment>
<dbReference type="AlphaFoldDB" id="A0A813P8K2"/>
<keyword evidence="12" id="KW-1185">Reference proteome</keyword>
<evidence type="ECO:0000259" key="10">
    <source>
        <dbReference type="PROSITE" id="PS50262"/>
    </source>
</evidence>
<evidence type="ECO:0000256" key="2">
    <source>
        <dbReference type="ARBA" id="ARBA00022692"/>
    </source>
</evidence>
<dbReference type="InterPro" id="IPR017452">
    <property type="entry name" value="GPCR_Rhodpsn_7TM"/>
</dbReference>
<dbReference type="EMBL" id="CAJNOC010000357">
    <property type="protein sequence ID" value="CAF0749774.1"/>
    <property type="molecule type" value="Genomic_DNA"/>
</dbReference>
<evidence type="ECO:0000256" key="1">
    <source>
        <dbReference type="ARBA" id="ARBA00004141"/>
    </source>
</evidence>
<dbReference type="PROSITE" id="PS50262">
    <property type="entry name" value="G_PROTEIN_RECEP_F1_2"/>
    <property type="match status" value="1"/>
</dbReference>
<evidence type="ECO:0000256" key="9">
    <source>
        <dbReference type="SAM" id="Phobius"/>
    </source>
</evidence>
<dbReference type="GO" id="GO:0004930">
    <property type="term" value="F:G protein-coupled receptor activity"/>
    <property type="evidence" value="ECO:0007669"/>
    <property type="project" value="UniProtKB-KW"/>
</dbReference>
<feature type="non-terminal residue" evidence="11">
    <location>
        <position position="342"/>
    </location>
</feature>
<feature type="transmembrane region" description="Helical" evidence="9">
    <location>
        <begin position="135"/>
        <end position="160"/>
    </location>
</feature>
<name>A0A813P8K2_9BILA</name>
<evidence type="ECO:0000256" key="6">
    <source>
        <dbReference type="ARBA" id="ARBA00023170"/>
    </source>
</evidence>
<dbReference type="CDD" id="cd00637">
    <property type="entry name" value="7tm_classA_rhodopsin-like"/>
    <property type="match status" value="1"/>
</dbReference>
<feature type="domain" description="G-protein coupled receptors family 1 profile" evidence="10">
    <location>
        <begin position="37"/>
        <end position="338"/>
    </location>
</feature>
<dbReference type="SUPFAM" id="SSF81321">
    <property type="entry name" value="Family A G protein-coupled receptor-like"/>
    <property type="match status" value="1"/>
</dbReference>
<dbReference type="PRINTS" id="PR00237">
    <property type="entry name" value="GPCRRHODOPSN"/>
</dbReference>
<dbReference type="InterPro" id="IPR000276">
    <property type="entry name" value="GPCR_Rhodpsn"/>
</dbReference>
<evidence type="ECO:0000256" key="8">
    <source>
        <dbReference type="RuleBase" id="RU000688"/>
    </source>
</evidence>
<dbReference type="PANTHER" id="PTHR45695:SF9">
    <property type="entry name" value="LEUCOKININ RECEPTOR"/>
    <property type="match status" value="1"/>
</dbReference>
<evidence type="ECO:0000256" key="7">
    <source>
        <dbReference type="ARBA" id="ARBA00023224"/>
    </source>
</evidence>